<feature type="domain" description="Peptidase S9 prolyl oligopeptidase catalytic" evidence="5">
    <location>
        <begin position="492"/>
        <end position="706"/>
    </location>
</feature>
<dbReference type="PANTHER" id="PTHR11757">
    <property type="entry name" value="PROTEASE FAMILY S9A OLIGOPEPTIDASE"/>
    <property type="match status" value="1"/>
</dbReference>
<evidence type="ECO:0000259" key="5">
    <source>
        <dbReference type="Pfam" id="PF00326"/>
    </source>
</evidence>
<comment type="similarity">
    <text evidence="1">Belongs to the peptidase S9A family.</text>
</comment>
<dbReference type="Proteomes" id="UP000035009">
    <property type="component" value="Unassembled WGS sequence"/>
</dbReference>
<dbReference type="InterPro" id="IPR023302">
    <property type="entry name" value="Pept_S9A_N"/>
</dbReference>
<keyword evidence="2 7" id="KW-0645">Protease</keyword>
<dbReference type="SUPFAM" id="SSF50993">
    <property type="entry name" value="Peptidase/esterase 'gauge' domain"/>
    <property type="match status" value="1"/>
</dbReference>
<dbReference type="PANTHER" id="PTHR11757:SF19">
    <property type="entry name" value="PROLYL ENDOPEPTIDASE-LIKE"/>
    <property type="match status" value="1"/>
</dbReference>
<dbReference type="Gene3D" id="3.40.50.1820">
    <property type="entry name" value="alpha/beta hydrolase"/>
    <property type="match status" value="1"/>
</dbReference>
<evidence type="ECO:0000256" key="1">
    <source>
        <dbReference type="ARBA" id="ARBA00005228"/>
    </source>
</evidence>
<organism evidence="7 8">
    <name type="scientific">Gordonia malaquae NBRC 108250</name>
    <dbReference type="NCBI Taxonomy" id="1223542"/>
    <lineage>
        <taxon>Bacteria</taxon>
        <taxon>Bacillati</taxon>
        <taxon>Actinomycetota</taxon>
        <taxon>Actinomycetes</taxon>
        <taxon>Mycobacteriales</taxon>
        <taxon>Gordoniaceae</taxon>
        <taxon>Gordonia</taxon>
    </lineage>
</organism>
<evidence type="ECO:0000313" key="8">
    <source>
        <dbReference type="Proteomes" id="UP000035009"/>
    </source>
</evidence>
<accession>M3UJZ3</accession>
<dbReference type="Gene3D" id="2.130.10.120">
    <property type="entry name" value="Prolyl oligopeptidase, N-terminal domain"/>
    <property type="match status" value="1"/>
</dbReference>
<gene>
    <name evidence="7" type="primary">ptrB</name>
    <name evidence="7" type="ORF">GM1_013_00180</name>
</gene>
<comment type="caution">
    <text evidence="7">The sequence shown here is derived from an EMBL/GenBank/DDBJ whole genome shotgun (WGS) entry which is preliminary data.</text>
</comment>
<dbReference type="EMBL" id="BAOP01000013">
    <property type="protein sequence ID" value="GAC79885.1"/>
    <property type="molecule type" value="Genomic_DNA"/>
</dbReference>
<evidence type="ECO:0000313" key="7">
    <source>
        <dbReference type="EMBL" id="GAC79885.1"/>
    </source>
</evidence>
<dbReference type="RefSeq" id="WP_008378515.1">
    <property type="nucleotide sequence ID" value="NZ_BAOP01000013.1"/>
</dbReference>
<dbReference type="Pfam" id="PF00326">
    <property type="entry name" value="Peptidase_S9"/>
    <property type="match status" value="1"/>
</dbReference>
<name>M3UJZ3_GORML</name>
<dbReference type="OrthoDB" id="9801421at2"/>
<sequence length="709" mass="77903">MSEVTPPVAKRVPSERVHHGDVFVDHYAWLGDKSDPEVISYLDGQNAFVDAQTADLAELRESIFGEIKARTKETDMGLATRSEGYWYFARTTEGHAYPRFCRCPISGDDDWTPPEVSADKTLPGEQVYFDMDAEAQGHEFFSAGAVSVSHDGRRLAYSVDLEGDERYTLRVRDLDTGEDLPGAVAGTAGSATWSKDGRFVFYLTVDESWRPDKVWRHEVGAGTDDVLVFHEADEHFWVGVGATASDAYLMIGADSKVTSEVYVLPADDPTGEFVSVAGRTPGVEYSVDHAVIDGDDYFVIVHNGDDGAGGRSVEYAVDIAPVGDIEARRTLVPHDQSRRIEDVECFRDYLVLSYRSGAVPRLAVADLRAVDGIPTVDDFHEIVFDQELSAPALGSNPEWTTPRLRLVYSSFVDPVEALDLNVATGERTLLRRQTVLGDYDPSEYVATRDWAIADDGTRVPVSLVRRRDLADGPAPVLLVGYGAYEMSMDPGFSIPRLSLLDRGVVLAYAHVRGGGELGRKWYENGRLQHKQNTFTDYIAVARHLIDSGRTSAERLVADGGSAGGLLMGAVMNMAPELFTGVLAAVPFVDALTSMLDPELPLTVTEWDEWGDPFHDPDVYAYMKQYSPYENVAPRAYPAVLALASFNDTRVLYTEAAKWVAALQAATTSDRPILLKTEMSAGHGGVTGRYKQWAEIAFEHSWILRASGAV</sequence>
<keyword evidence="8" id="KW-1185">Reference proteome</keyword>
<dbReference type="InterPro" id="IPR051543">
    <property type="entry name" value="Serine_Peptidase_S9A"/>
</dbReference>
<feature type="domain" description="Peptidase S9A N-terminal" evidence="6">
    <location>
        <begin position="7"/>
        <end position="432"/>
    </location>
</feature>
<proteinExistence type="inferred from homology"/>
<reference evidence="7 8" key="1">
    <citation type="submission" date="2013-02" db="EMBL/GenBank/DDBJ databases">
        <title>Whole genome shotgun sequence of Gordonia malaquae NBRC 108250.</title>
        <authorList>
            <person name="Yoshida I."/>
            <person name="Hosoyama A."/>
            <person name="Tsuchikane K."/>
            <person name="Ando Y."/>
            <person name="Baba S."/>
            <person name="Ohji S."/>
            <person name="Hamada M."/>
            <person name="Tamura T."/>
            <person name="Yamazoe A."/>
            <person name="Yamazaki S."/>
            <person name="Fujita N."/>
        </authorList>
    </citation>
    <scope>NUCLEOTIDE SEQUENCE [LARGE SCALE GENOMIC DNA]</scope>
    <source>
        <strain evidence="7 8">NBRC 108250</strain>
    </source>
</reference>
<keyword evidence="3" id="KW-0378">Hydrolase</keyword>
<dbReference type="STRING" id="410332.SAMN04488550_0799"/>
<dbReference type="InterPro" id="IPR001375">
    <property type="entry name" value="Peptidase_S9_cat"/>
</dbReference>
<dbReference type="GO" id="GO:0006508">
    <property type="term" value="P:proteolysis"/>
    <property type="evidence" value="ECO:0007669"/>
    <property type="project" value="UniProtKB-KW"/>
</dbReference>
<evidence type="ECO:0000256" key="3">
    <source>
        <dbReference type="ARBA" id="ARBA00022801"/>
    </source>
</evidence>
<keyword evidence="4" id="KW-0720">Serine protease</keyword>
<dbReference type="GO" id="GO:0004252">
    <property type="term" value="F:serine-type endopeptidase activity"/>
    <property type="evidence" value="ECO:0007669"/>
    <property type="project" value="InterPro"/>
</dbReference>
<protein>
    <submittedName>
        <fullName evidence="7">Protease II</fullName>
    </submittedName>
</protein>
<dbReference type="Pfam" id="PF02897">
    <property type="entry name" value="Peptidase_S9_N"/>
    <property type="match status" value="1"/>
</dbReference>
<evidence type="ECO:0000259" key="6">
    <source>
        <dbReference type="Pfam" id="PF02897"/>
    </source>
</evidence>
<evidence type="ECO:0000256" key="2">
    <source>
        <dbReference type="ARBA" id="ARBA00022670"/>
    </source>
</evidence>
<dbReference type="eggNOG" id="COG1770">
    <property type="taxonomic scope" value="Bacteria"/>
</dbReference>
<dbReference type="SUPFAM" id="SSF53474">
    <property type="entry name" value="alpha/beta-Hydrolases"/>
    <property type="match status" value="1"/>
</dbReference>
<evidence type="ECO:0000256" key="4">
    <source>
        <dbReference type="ARBA" id="ARBA00022825"/>
    </source>
</evidence>
<dbReference type="InterPro" id="IPR002470">
    <property type="entry name" value="Peptidase_S9A"/>
</dbReference>
<dbReference type="InterPro" id="IPR029058">
    <property type="entry name" value="AB_hydrolase_fold"/>
</dbReference>
<dbReference type="PRINTS" id="PR00862">
    <property type="entry name" value="PROLIGOPTASE"/>
</dbReference>
<dbReference type="AlphaFoldDB" id="M3UJZ3"/>